<dbReference type="Pfam" id="PF11721">
    <property type="entry name" value="Malectin"/>
    <property type="match status" value="1"/>
</dbReference>
<accession>G7IJD3</accession>
<name>G7IJD3_MEDTR</name>
<dbReference type="Gene3D" id="3.30.200.20">
    <property type="entry name" value="Phosphorylase Kinase, domain 1"/>
    <property type="match status" value="1"/>
</dbReference>
<evidence type="ECO:0000256" key="8">
    <source>
        <dbReference type="ARBA" id="ARBA00022840"/>
    </source>
</evidence>
<evidence type="ECO:0000313" key="17">
    <source>
        <dbReference type="Proteomes" id="UP000002051"/>
    </source>
</evidence>
<keyword evidence="10" id="KW-0325">Glycoprotein</keyword>
<feature type="transmembrane region" description="Helical" evidence="13">
    <location>
        <begin position="188"/>
        <end position="214"/>
    </location>
</feature>
<keyword evidence="17" id="KW-1185">Reference proteome</keyword>
<dbReference type="PROSITE" id="PS00108">
    <property type="entry name" value="PROTEIN_KINASE_ST"/>
    <property type="match status" value="1"/>
</dbReference>
<dbReference type="SUPFAM" id="SSF56112">
    <property type="entry name" value="Protein kinase-like (PK-like)"/>
    <property type="match status" value="1"/>
</dbReference>
<evidence type="ECO:0000256" key="10">
    <source>
        <dbReference type="ARBA" id="ARBA00023180"/>
    </source>
</evidence>
<dbReference type="GO" id="GO:0004674">
    <property type="term" value="F:protein serine/threonine kinase activity"/>
    <property type="evidence" value="ECO:0000318"/>
    <property type="project" value="GO_Central"/>
</dbReference>
<keyword evidence="9" id="KW-0675">Receptor</keyword>
<evidence type="ECO:0000259" key="14">
    <source>
        <dbReference type="PROSITE" id="PS50011"/>
    </source>
</evidence>
<dbReference type="Gene3D" id="1.10.510.10">
    <property type="entry name" value="Transferase(Phosphotransferase) domain 1"/>
    <property type="match status" value="1"/>
</dbReference>
<evidence type="ECO:0000256" key="6">
    <source>
        <dbReference type="ARBA" id="ARBA00022729"/>
    </source>
</evidence>
<reference evidence="16" key="3">
    <citation type="submission" date="2015-04" db="UniProtKB">
        <authorList>
            <consortium name="EnsemblPlants"/>
        </authorList>
    </citation>
    <scope>IDENTIFICATION</scope>
    <source>
        <strain evidence="16">cv. Jemalong A17</strain>
    </source>
</reference>
<dbReference type="InterPro" id="IPR021720">
    <property type="entry name" value="Malectin_dom"/>
</dbReference>
<keyword evidence="13" id="KW-0472">Membrane</keyword>
<organism evidence="15 17">
    <name type="scientific">Medicago truncatula</name>
    <name type="common">Barrel medic</name>
    <name type="synonym">Medicago tribuloides</name>
    <dbReference type="NCBI Taxonomy" id="3880"/>
    <lineage>
        <taxon>Eukaryota</taxon>
        <taxon>Viridiplantae</taxon>
        <taxon>Streptophyta</taxon>
        <taxon>Embryophyta</taxon>
        <taxon>Tracheophyta</taxon>
        <taxon>Spermatophyta</taxon>
        <taxon>Magnoliopsida</taxon>
        <taxon>eudicotyledons</taxon>
        <taxon>Gunneridae</taxon>
        <taxon>Pentapetalae</taxon>
        <taxon>rosids</taxon>
        <taxon>fabids</taxon>
        <taxon>Fabales</taxon>
        <taxon>Fabaceae</taxon>
        <taxon>Papilionoideae</taxon>
        <taxon>50 kb inversion clade</taxon>
        <taxon>NPAAA clade</taxon>
        <taxon>Hologalegina</taxon>
        <taxon>IRL clade</taxon>
        <taxon>Trifolieae</taxon>
        <taxon>Medicago</taxon>
    </lineage>
</organism>
<reference evidence="15 17" key="2">
    <citation type="journal article" date="2014" name="BMC Genomics">
        <title>An improved genome release (version Mt4.0) for the model legume Medicago truncatula.</title>
        <authorList>
            <person name="Tang H."/>
            <person name="Krishnakumar V."/>
            <person name="Bidwell S."/>
            <person name="Rosen B."/>
            <person name="Chan A."/>
            <person name="Zhou S."/>
            <person name="Gentzbittel L."/>
            <person name="Childs K.L."/>
            <person name="Yandell M."/>
            <person name="Gundlach H."/>
            <person name="Mayer K.F."/>
            <person name="Schwartz D.C."/>
            <person name="Town C.D."/>
        </authorList>
    </citation>
    <scope>GENOME REANNOTATION</scope>
    <source>
        <strain evidence="15">A17</strain>
        <strain evidence="16 17">cv. Jemalong A17</strain>
    </source>
</reference>
<keyword evidence="6" id="KW-0732">Signal</keyword>
<dbReference type="Gene3D" id="2.60.120.430">
    <property type="entry name" value="Galactose-binding lectin"/>
    <property type="match status" value="1"/>
</dbReference>
<dbReference type="SMART" id="SM00220">
    <property type="entry name" value="S_TKc"/>
    <property type="match status" value="1"/>
</dbReference>
<dbReference type="FunFam" id="1.10.510.10:FF:001106">
    <property type="entry name" value="Probable LRR receptor-like serine/threonine-protein kinase At1g29720"/>
    <property type="match status" value="1"/>
</dbReference>
<dbReference type="PANTHER" id="PTHR48006:SF54">
    <property type="entry name" value="LRR RECEPTOR-LIKE KINASE"/>
    <property type="match status" value="1"/>
</dbReference>
<comment type="subcellular location">
    <subcellularLocation>
        <location evidence="1">Membrane</location>
        <topology evidence="1">Single-pass type I membrane protein</topology>
    </subcellularLocation>
</comment>
<keyword evidence="15" id="KW-0418">Kinase</keyword>
<accession>A0A0C3V544</accession>
<keyword evidence="13" id="KW-1133">Transmembrane helix</keyword>
<keyword evidence="3" id="KW-0723">Serine/threonine-protein kinase</keyword>
<evidence type="ECO:0000256" key="13">
    <source>
        <dbReference type="SAM" id="Phobius"/>
    </source>
</evidence>
<keyword evidence="5" id="KW-0808">Transferase</keyword>
<keyword evidence="4" id="KW-0597">Phosphoprotein</keyword>
<evidence type="ECO:0000256" key="1">
    <source>
        <dbReference type="ARBA" id="ARBA00004479"/>
    </source>
</evidence>
<evidence type="ECO:0000256" key="7">
    <source>
        <dbReference type="ARBA" id="ARBA00022741"/>
    </source>
</evidence>
<dbReference type="PaxDb" id="3880-AES66484"/>
<keyword evidence="13" id="KW-0812">Transmembrane</keyword>
<evidence type="ECO:0000313" key="16">
    <source>
        <dbReference type="EnsemblPlants" id="AES66484"/>
    </source>
</evidence>
<dbReference type="PROSITE" id="PS50011">
    <property type="entry name" value="PROTEIN_KINASE_DOM"/>
    <property type="match status" value="1"/>
</dbReference>
<dbReference type="FunFam" id="3.30.200.20:FF:000217">
    <property type="entry name" value="probable LRR receptor-like serine/threonine-protein kinase At1g53430"/>
    <property type="match status" value="1"/>
</dbReference>
<dbReference type="EMBL" id="CM001218">
    <property type="protein sequence ID" value="AES66484.2"/>
    <property type="molecule type" value="Genomic_DNA"/>
</dbReference>
<dbReference type="GO" id="GO:0005524">
    <property type="term" value="F:ATP binding"/>
    <property type="evidence" value="ECO:0007669"/>
    <property type="project" value="UniProtKB-KW"/>
</dbReference>
<sequence length="577" mass="64389">MTSSYTLYINCGGKQVIVNGKSYYGDSDSSRPARSDVSPTENWAFSSTGRFLDSDQLGDTYSSQSISKLTMVDAELYTNERVSLTYYGFCLANGSYTVNLHFAEIMFTDDQTYSSLGRRVFDIYIQGMQVQKDFNIAEAAGGVGKKVIKQFKDVVVTSNTLEILYGPLISAISVKSGGLCVTLHLQAYISAGTVVGLLVAATIVIILIFGILWWKECFGKKNSLERELKSLDLQTGLFTLRQIKAATNNFDVSNKIGEGGFGPVYKGCLPNGTLIAVKQLSAESKQGNREFLNEIGMIYALQYPYLVRLHGCCVEGDQLLLIYEYLENNSLARVGIARGLAYLHEESRLKVVHRDIKATNVLLNRDLNPKISDIGLAKLHEEDNTHISTKIAGTYGYMAPEYAMHGYLTVRDGVYSFGIVALEIVSGRRNTIHRTKEEAFYLLDWAQLLKEKGDLMELVDRRLGLDFNKKEAMVMMNVALLCTNVTSNFRTSMSSVVSMLEGRNVVPEFVPDSSEVMDEKKMKVMRQYYYQIDANNTSNSQTESQSLTIDGPWTATSSSAVDLYPVHLDSSYWEERN</sequence>
<comment type="catalytic activity">
    <reaction evidence="12">
        <text>L-seryl-[protein] + ATP = O-phospho-L-seryl-[protein] + ADP + H(+)</text>
        <dbReference type="Rhea" id="RHEA:17989"/>
        <dbReference type="Rhea" id="RHEA-COMP:9863"/>
        <dbReference type="Rhea" id="RHEA-COMP:11604"/>
        <dbReference type="ChEBI" id="CHEBI:15378"/>
        <dbReference type="ChEBI" id="CHEBI:29999"/>
        <dbReference type="ChEBI" id="CHEBI:30616"/>
        <dbReference type="ChEBI" id="CHEBI:83421"/>
        <dbReference type="ChEBI" id="CHEBI:456216"/>
        <dbReference type="EC" id="2.7.11.1"/>
    </reaction>
</comment>
<keyword evidence="8" id="KW-0067">ATP-binding</keyword>
<evidence type="ECO:0000256" key="9">
    <source>
        <dbReference type="ARBA" id="ARBA00023170"/>
    </source>
</evidence>
<evidence type="ECO:0000256" key="11">
    <source>
        <dbReference type="ARBA" id="ARBA00047899"/>
    </source>
</evidence>
<dbReference type="Proteomes" id="UP000002051">
    <property type="component" value="Chromosome 2"/>
</dbReference>
<keyword evidence="7" id="KW-0547">Nucleotide-binding</keyword>
<dbReference type="InterPro" id="IPR011009">
    <property type="entry name" value="Kinase-like_dom_sf"/>
</dbReference>
<dbReference type="HOGENOM" id="CLU_000288_114_5_1"/>
<evidence type="ECO:0000256" key="4">
    <source>
        <dbReference type="ARBA" id="ARBA00022553"/>
    </source>
</evidence>
<evidence type="ECO:0000313" key="15">
    <source>
        <dbReference type="EMBL" id="AES66484.2"/>
    </source>
</evidence>
<evidence type="ECO:0000256" key="12">
    <source>
        <dbReference type="ARBA" id="ARBA00048679"/>
    </source>
</evidence>
<protein>
    <recommendedName>
        <fullName evidence="2">non-specific serine/threonine protein kinase</fullName>
        <ecNumber evidence="2">2.7.11.1</ecNumber>
    </recommendedName>
</protein>
<proteinExistence type="predicted"/>
<reference evidence="15 17" key="1">
    <citation type="journal article" date="2011" name="Nature">
        <title>The Medicago genome provides insight into the evolution of rhizobial symbioses.</title>
        <authorList>
            <person name="Young N.D."/>
            <person name="Debelle F."/>
            <person name="Oldroyd G.E."/>
            <person name="Geurts R."/>
            <person name="Cannon S.B."/>
            <person name="Udvardi M.K."/>
            <person name="Benedito V.A."/>
            <person name="Mayer K.F."/>
            <person name="Gouzy J."/>
            <person name="Schoof H."/>
            <person name="Van de Peer Y."/>
            <person name="Proost S."/>
            <person name="Cook D.R."/>
            <person name="Meyers B.C."/>
            <person name="Spannagl M."/>
            <person name="Cheung F."/>
            <person name="De Mita S."/>
            <person name="Krishnakumar V."/>
            <person name="Gundlach H."/>
            <person name="Zhou S."/>
            <person name="Mudge J."/>
            <person name="Bharti A.K."/>
            <person name="Murray J.D."/>
            <person name="Naoumkina M.A."/>
            <person name="Rosen B."/>
            <person name="Silverstein K.A."/>
            <person name="Tang H."/>
            <person name="Rombauts S."/>
            <person name="Zhao P.X."/>
            <person name="Zhou P."/>
            <person name="Barbe V."/>
            <person name="Bardou P."/>
            <person name="Bechner M."/>
            <person name="Bellec A."/>
            <person name="Berger A."/>
            <person name="Berges H."/>
            <person name="Bidwell S."/>
            <person name="Bisseling T."/>
            <person name="Choisne N."/>
            <person name="Couloux A."/>
            <person name="Denny R."/>
            <person name="Deshpande S."/>
            <person name="Dai X."/>
            <person name="Doyle J.J."/>
            <person name="Dudez A.M."/>
            <person name="Farmer A.D."/>
            <person name="Fouteau S."/>
            <person name="Franken C."/>
            <person name="Gibelin C."/>
            <person name="Gish J."/>
            <person name="Goldstein S."/>
            <person name="Gonzalez A.J."/>
            <person name="Green P.J."/>
            <person name="Hallab A."/>
            <person name="Hartog M."/>
            <person name="Hua A."/>
            <person name="Humphray S.J."/>
            <person name="Jeong D.H."/>
            <person name="Jing Y."/>
            <person name="Jocker A."/>
            <person name="Kenton S.M."/>
            <person name="Kim D.J."/>
            <person name="Klee K."/>
            <person name="Lai H."/>
            <person name="Lang C."/>
            <person name="Lin S."/>
            <person name="Macmil S.L."/>
            <person name="Magdelenat G."/>
            <person name="Matthews L."/>
            <person name="McCorrison J."/>
            <person name="Monaghan E.L."/>
            <person name="Mun J.H."/>
            <person name="Najar F.Z."/>
            <person name="Nicholson C."/>
            <person name="Noirot C."/>
            <person name="O'Bleness M."/>
            <person name="Paule C.R."/>
            <person name="Poulain J."/>
            <person name="Prion F."/>
            <person name="Qin B."/>
            <person name="Qu C."/>
            <person name="Retzel E.F."/>
            <person name="Riddle C."/>
            <person name="Sallet E."/>
            <person name="Samain S."/>
            <person name="Samson N."/>
            <person name="Sanders I."/>
            <person name="Saurat O."/>
            <person name="Scarpelli C."/>
            <person name="Schiex T."/>
            <person name="Segurens B."/>
            <person name="Severin A.J."/>
            <person name="Sherrier D.J."/>
            <person name="Shi R."/>
            <person name="Sims S."/>
            <person name="Singer S.R."/>
            <person name="Sinharoy S."/>
            <person name="Sterck L."/>
            <person name="Viollet A."/>
            <person name="Wang B.B."/>
            <person name="Wang K."/>
            <person name="Wang M."/>
            <person name="Wang X."/>
            <person name="Warfsmann J."/>
            <person name="Weissenbach J."/>
            <person name="White D.D."/>
            <person name="White J.D."/>
            <person name="Wiley G.B."/>
            <person name="Wincker P."/>
            <person name="Xing Y."/>
            <person name="Yang L."/>
            <person name="Yao Z."/>
            <person name="Ying F."/>
            <person name="Zhai J."/>
            <person name="Zhou L."/>
            <person name="Zuber A."/>
            <person name="Denarie J."/>
            <person name="Dixon R.A."/>
            <person name="May G.D."/>
            <person name="Schwartz D.C."/>
            <person name="Rogers J."/>
            <person name="Quetier F."/>
            <person name="Town C.D."/>
            <person name="Roe B.A."/>
        </authorList>
    </citation>
    <scope>NUCLEOTIDE SEQUENCE [LARGE SCALE GENOMIC DNA]</scope>
    <source>
        <strain evidence="15">A17</strain>
        <strain evidence="16 17">cv. Jemalong A17</strain>
    </source>
</reference>
<dbReference type="EC" id="2.7.11.1" evidence="2"/>
<evidence type="ECO:0000256" key="2">
    <source>
        <dbReference type="ARBA" id="ARBA00012513"/>
    </source>
</evidence>
<dbReference type="InterPro" id="IPR000719">
    <property type="entry name" value="Prot_kinase_dom"/>
</dbReference>
<evidence type="ECO:0000256" key="5">
    <source>
        <dbReference type="ARBA" id="ARBA00022679"/>
    </source>
</evidence>
<comment type="catalytic activity">
    <reaction evidence="11">
        <text>L-threonyl-[protein] + ATP = O-phospho-L-threonyl-[protein] + ADP + H(+)</text>
        <dbReference type="Rhea" id="RHEA:46608"/>
        <dbReference type="Rhea" id="RHEA-COMP:11060"/>
        <dbReference type="Rhea" id="RHEA-COMP:11605"/>
        <dbReference type="ChEBI" id="CHEBI:15378"/>
        <dbReference type="ChEBI" id="CHEBI:30013"/>
        <dbReference type="ChEBI" id="CHEBI:30616"/>
        <dbReference type="ChEBI" id="CHEBI:61977"/>
        <dbReference type="ChEBI" id="CHEBI:456216"/>
        <dbReference type="EC" id="2.7.11.1"/>
    </reaction>
</comment>
<dbReference type="GO" id="GO:0016020">
    <property type="term" value="C:membrane"/>
    <property type="evidence" value="ECO:0007669"/>
    <property type="project" value="UniProtKB-SubCell"/>
</dbReference>
<dbReference type="PANTHER" id="PTHR48006">
    <property type="entry name" value="LEUCINE-RICH REPEAT-CONTAINING PROTEIN DDB_G0281931-RELATED"/>
    <property type="match status" value="1"/>
</dbReference>
<gene>
    <name evidence="15" type="ordered locus">MTR_2g074870</name>
</gene>
<dbReference type="EnsemblPlants" id="AES66484">
    <property type="protein sequence ID" value="AES66484"/>
    <property type="gene ID" value="MTR_2g074870"/>
</dbReference>
<dbReference type="InterPro" id="IPR051824">
    <property type="entry name" value="LRR_Rcpt-Like_S/T_Kinase"/>
</dbReference>
<dbReference type="eggNOG" id="ENOG502QVI9">
    <property type="taxonomic scope" value="Eukaryota"/>
</dbReference>
<dbReference type="Pfam" id="PF00069">
    <property type="entry name" value="Pkinase"/>
    <property type="match status" value="1"/>
</dbReference>
<dbReference type="InterPro" id="IPR008271">
    <property type="entry name" value="Ser/Thr_kinase_AS"/>
</dbReference>
<feature type="domain" description="Protein kinase" evidence="14">
    <location>
        <begin position="250"/>
        <end position="481"/>
    </location>
</feature>
<dbReference type="AlphaFoldDB" id="G7IJD3"/>
<evidence type="ECO:0000256" key="3">
    <source>
        <dbReference type="ARBA" id="ARBA00022527"/>
    </source>
</evidence>